<dbReference type="SUPFAM" id="SSF53335">
    <property type="entry name" value="S-adenosyl-L-methionine-dependent methyltransferases"/>
    <property type="match status" value="1"/>
</dbReference>
<keyword evidence="2 6" id="KW-0698">rRNA processing</keyword>
<evidence type="ECO:0000256" key="2">
    <source>
        <dbReference type="ARBA" id="ARBA00022552"/>
    </source>
</evidence>
<evidence type="ECO:0000313" key="8">
    <source>
        <dbReference type="EMBL" id="GGB07585.1"/>
    </source>
</evidence>
<dbReference type="NCBIfam" id="NF008725">
    <property type="entry name" value="PRK11727.1"/>
    <property type="match status" value="1"/>
</dbReference>
<comment type="caution">
    <text evidence="8">The sequence shown here is derived from an EMBL/GenBank/DDBJ whole genome shotgun (WGS) entry which is preliminary data.</text>
</comment>
<comment type="similarity">
    <text evidence="6">Belongs to the methyltransferase superfamily. METTL16/RlmF family.</text>
</comment>
<dbReference type="EC" id="2.1.1.181" evidence="6"/>
<proteinExistence type="inferred from homology"/>
<dbReference type="GO" id="GO:0008168">
    <property type="term" value="F:methyltransferase activity"/>
    <property type="evidence" value="ECO:0007669"/>
    <property type="project" value="UniProtKB-KW"/>
</dbReference>
<evidence type="ECO:0000256" key="7">
    <source>
        <dbReference type="SAM" id="MobiDB-lite"/>
    </source>
</evidence>
<dbReference type="CDD" id="cd02440">
    <property type="entry name" value="AdoMet_MTases"/>
    <property type="match status" value="1"/>
</dbReference>
<organism evidence="8 9">
    <name type="scientific">Agarivorans gilvus</name>
    <dbReference type="NCBI Taxonomy" id="680279"/>
    <lineage>
        <taxon>Bacteria</taxon>
        <taxon>Pseudomonadati</taxon>
        <taxon>Pseudomonadota</taxon>
        <taxon>Gammaproteobacteria</taxon>
        <taxon>Alteromonadales</taxon>
        <taxon>Alteromonadaceae</taxon>
        <taxon>Agarivorans</taxon>
    </lineage>
</organism>
<evidence type="ECO:0000256" key="5">
    <source>
        <dbReference type="ARBA" id="ARBA00022691"/>
    </source>
</evidence>
<dbReference type="HAMAP" id="MF_01848">
    <property type="entry name" value="23SrRNA_methyltr_F"/>
    <property type="match status" value="1"/>
</dbReference>
<name>A0ABQ1I3E4_9ALTE</name>
<evidence type="ECO:0000256" key="6">
    <source>
        <dbReference type="HAMAP-Rule" id="MF_01848"/>
    </source>
</evidence>
<comment type="subcellular location">
    <subcellularLocation>
        <location evidence="6">Cytoplasm</location>
    </subcellularLocation>
</comment>
<keyword evidence="1 6" id="KW-0963">Cytoplasm</keyword>
<dbReference type="InterPro" id="IPR029063">
    <property type="entry name" value="SAM-dependent_MTases_sf"/>
</dbReference>
<dbReference type="Gene3D" id="3.40.50.150">
    <property type="entry name" value="Vaccinia Virus protein VP39"/>
    <property type="match status" value="1"/>
</dbReference>
<keyword evidence="5 6" id="KW-0949">S-adenosyl-L-methionine</keyword>
<dbReference type="InterPro" id="IPR010286">
    <property type="entry name" value="METTL16/RlmF"/>
</dbReference>
<protein>
    <recommendedName>
        <fullName evidence="6">Ribosomal RNA large subunit methyltransferase F</fullName>
        <ecNumber evidence="6">2.1.1.181</ecNumber>
    </recommendedName>
    <alternativeName>
        <fullName evidence="6">23S rRNA mA1618 methyltransferase</fullName>
    </alternativeName>
    <alternativeName>
        <fullName evidence="6">rRNA adenine N-6-methyltransferase</fullName>
    </alternativeName>
</protein>
<dbReference type="InterPro" id="IPR016909">
    <property type="entry name" value="rRNA_lsu_MeTfrase_F"/>
</dbReference>
<dbReference type="PIRSF" id="PIRSF029038">
    <property type="entry name" value="Mtase_YbiN_prd"/>
    <property type="match status" value="1"/>
</dbReference>
<comment type="catalytic activity">
    <reaction evidence="6">
        <text>adenosine(1618) in 23S rRNA + S-adenosyl-L-methionine = N(6)-methyladenosine(1618) in 23S rRNA + S-adenosyl-L-homocysteine + H(+)</text>
        <dbReference type="Rhea" id="RHEA:16497"/>
        <dbReference type="Rhea" id="RHEA-COMP:10229"/>
        <dbReference type="Rhea" id="RHEA-COMP:10231"/>
        <dbReference type="ChEBI" id="CHEBI:15378"/>
        <dbReference type="ChEBI" id="CHEBI:57856"/>
        <dbReference type="ChEBI" id="CHEBI:59789"/>
        <dbReference type="ChEBI" id="CHEBI:74411"/>
        <dbReference type="ChEBI" id="CHEBI:74449"/>
        <dbReference type="EC" id="2.1.1.181"/>
    </reaction>
</comment>
<dbReference type="PANTHER" id="PTHR13393">
    <property type="entry name" value="SAM-DEPENDENT METHYLTRANSFERASE"/>
    <property type="match status" value="1"/>
</dbReference>
<accession>A0ABQ1I3E4</accession>
<keyword evidence="4 6" id="KW-0808">Transferase</keyword>
<dbReference type="Proteomes" id="UP000651977">
    <property type="component" value="Unassembled WGS sequence"/>
</dbReference>
<evidence type="ECO:0000256" key="3">
    <source>
        <dbReference type="ARBA" id="ARBA00022603"/>
    </source>
</evidence>
<evidence type="ECO:0000313" key="9">
    <source>
        <dbReference type="Proteomes" id="UP000651977"/>
    </source>
</evidence>
<keyword evidence="9" id="KW-1185">Reference proteome</keyword>
<dbReference type="EMBL" id="BMDY01000011">
    <property type="protein sequence ID" value="GGB07585.1"/>
    <property type="molecule type" value="Genomic_DNA"/>
</dbReference>
<dbReference type="GO" id="GO:0032259">
    <property type="term" value="P:methylation"/>
    <property type="evidence" value="ECO:0007669"/>
    <property type="project" value="UniProtKB-KW"/>
</dbReference>
<evidence type="ECO:0000256" key="4">
    <source>
        <dbReference type="ARBA" id="ARBA00022679"/>
    </source>
</evidence>
<gene>
    <name evidence="6 8" type="primary">rlmF</name>
    <name evidence="8" type="ORF">GCM10007414_21200</name>
</gene>
<dbReference type="Pfam" id="PF05971">
    <property type="entry name" value="Methyltransf_10"/>
    <property type="match status" value="1"/>
</dbReference>
<sequence>MPQSKNTPVDSKSQLHPRNKHRQRYDFAALIASCPELKCFVAPNPYGDASINFFDPAAVRCLNKALLQHFYAVKDWQIPAHNLCPPIPGRVDYIHYLADLLAASSPEVSAKGAAIRCLDVGVGANCVYPLVGAREYGWCFVGSDIEAASLRSAQAILQANPDLDEQITLRLQADKRSIFKGIIQPDESFALTLCNPPFHRSAAEARAGSQRKQRNLKAAAKHKNTLNFGGQSNELWCPGGELRFISNMLKESQDYAAQVLWFSSLVSKEASLPAIYKALKQLPIVDYKTIKMGQGNKQSRFVAWTFQTPAQQAAWLAAT</sequence>
<evidence type="ECO:0000256" key="1">
    <source>
        <dbReference type="ARBA" id="ARBA00022490"/>
    </source>
</evidence>
<dbReference type="RefSeq" id="WP_055733046.1">
    <property type="nucleotide sequence ID" value="NZ_BMDY01000011.1"/>
</dbReference>
<dbReference type="PANTHER" id="PTHR13393:SF0">
    <property type="entry name" value="RNA N6-ADENOSINE-METHYLTRANSFERASE METTL16"/>
    <property type="match status" value="1"/>
</dbReference>
<comment type="function">
    <text evidence="6">Specifically methylates the adenine in position 1618 of 23S rRNA.</text>
</comment>
<reference evidence="9" key="1">
    <citation type="journal article" date="2019" name="Int. J. Syst. Evol. Microbiol.">
        <title>The Global Catalogue of Microorganisms (GCM) 10K type strain sequencing project: providing services to taxonomists for standard genome sequencing and annotation.</title>
        <authorList>
            <consortium name="The Broad Institute Genomics Platform"/>
            <consortium name="The Broad Institute Genome Sequencing Center for Infectious Disease"/>
            <person name="Wu L."/>
            <person name="Ma J."/>
        </authorList>
    </citation>
    <scope>NUCLEOTIDE SEQUENCE [LARGE SCALE GENOMIC DNA]</scope>
    <source>
        <strain evidence="9">CGMCC 1.10131</strain>
    </source>
</reference>
<feature type="region of interest" description="Disordered" evidence="7">
    <location>
        <begin position="1"/>
        <end position="20"/>
    </location>
</feature>
<feature type="compositionally biased region" description="Polar residues" evidence="7">
    <location>
        <begin position="1"/>
        <end position="14"/>
    </location>
</feature>
<keyword evidence="3 6" id="KW-0489">Methyltransferase</keyword>